<organism evidence="2 3">
    <name type="scientific">Paenibacillus konkukensis</name>
    <dbReference type="NCBI Taxonomy" id="2020716"/>
    <lineage>
        <taxon>Bacteria</taxon>
        <taxon>Bacillati</taxon>
        <taxon>Bacillota</taxon>
        <taxon>Bacilli</taxon>
        <taxon>Bacillales</taxon>
        <taxon>Paenibacillaceae</taxon>
        <taxon>Paenibacillus</taxon>
    </lineage>
</organism>
<evidence type="ECO:0000256" key="1">
    <source>
        <dbReference type="SAM" id="SignalP"/>
    </source>
</evidence>
<sequence length="166" mass="18440">MRNLAALCLIISLLLACAAACSRDSDPGSQTAKRYVQSQGYKVTKVRGLVEKYTLDRAKLYGETSTLPYRQSWGVQTARPEDYFGQDILIYAFTVKGHPLENIYRVNTNVYIMLSGGKVIGGYSFPDATGLAGAVYSLDGKTLEEVTGLSFREWQDQWKRKYGDGS</sequence>
<keyword evidence="3" id="KW-1185">Reference proteome</keyword>
<proteinExistence type="predicted"/>
<name>A0ABY4RU19_9BACL</name>
<feature type="signal peptide" evidence="1">
    <location>
        <begin position="1"/>
        <end position="18"/>
    </location>
</feature>
<protein>
    <recommendedName>
        <fullName evidence="4">DUF4830 domain-containing protein</fullName>
    </recommendedName>
</protein>
<keyword evidence="1" id="KW-0732">Signal</keyword>
<dbReference type="PROSITE" id="PS51257">
    <property type="entry name" value="PROKAR_LIPOPROTEIN"/>
    <property type="match status" value="1"/>
</dbReference>
<feature type="chain" id="PRO_5045503972" description="DUF4830 domain-containing protein" evidence="1">
    <location>
        <begin position="19"/>
        <end position="166"/>
    </location>
</feature>
<dbReference type="EMBL" id="CP027059">
    <property type="protein sequence ID" value="UQZ85121.1"/>
    <property type="molecule type" value="Genomic_DNA"/>
</dbReference>
<evidence type="ECO:0008006" key="4">
    <source>
        <dbReference type="Google" id="ProtNLM"/>
    </source>
</evidence>
<reference evidence="2" key="1">
    <citation type="submission" date="2018-02" db="EMBL/GenBank/DDBJ databases">
        <authorList>
            <person name="Kim S.-K."/>
            <person name="Jung H.-I."/>
            <person name="Lee S.-W."/>
        </authorList>
    </citation>
    <scope>NUCLEOTIDE SEQUENCE</scope>
    <source>
        <strain evidence="2">SK3146</strain>
    </source>
</reference>
<gene>
    <name evidence="2" type="ORF">SK3146_04404</name>
</gene>
<dbReference type="Proteomes" id="UP001057134">
    <property type="component" value="Chromosome"/>
</dbReference>
<reference evidence="2" key="2">
    <citation type="journal article" date="2021" name="J Anim Sci Technol">
        <title>Complete genome sequence of Paenibacillus konkukensis sp. nov. SK3146 as a potential probiotic strain.</title>
        <authorList>
            <person name="Jung H.I."/>
            <person name="Park S."/>
            <person name="Niu K.M."/>
            <person name="Lee S.W."/>
            <person name="Kothari D."/>
            <person name="Yi K.J."/>
            <person name="Kim S.K."/>
        </authorList>
    </citation>
    <scope>NUCLEOTIDE SEQUENCE</scope>
    <source>
        <strain evidence="2">SK3146</strain>
    </source>
</reference>
<evidence type="ECO:0000313" key="3">
    <source>
        <dbReference type="Proteomes" id="UP001057134"/>
    </source>
</evidence>
<evidence type="ECO:0000313" key="2">
    <source>
        <dbReference type="EMBL" id="UQZ85121.1"/>
    </source>
</evidence>
<accession>A0ABY4RU19</accession>